<dbReference type="AlphaFoldDB" id="B0E250"/>
<sequence>MSNSGREPPQLDGRGGNELAPEAGHPYSTVIFRLSFCPRSDIENTVYYRLYTKNNPVESKNPIYSNDRCISRILVKSVAPPRNIGSLKKHLWKIEDLDGTPTNTLYLSLSEKAPANDLTHLQLKGGPSPGSSELDPMALVVESPKLRKKLAAGSKVDSKTLPEWPHEHRYVYYRVYEEAGEVSSKTSFDETDLSLGRVTGLSVPPPHSGASLEACLIQAEKIPSQNVKLFKDDGGENILNHNEVLDLFSDNYPGVLLDDPIAIVHGPKKQEHASEPEPHSFSKRLRANQDSARQGEIFQTDGILTRKRYYMDAWRKQAFISKDMYETALSKDLCTFI</sequence>
<dbReference type="KEGG" id="lbc:LACBIDRAFT_335368"/>
<evidence type="ECO:0000313" key="3">
    <source>
        <dbReference type="Proteomes" id="UP000001194"/>
    </source>
</evidence>
<dbReference type="RefSeq" id="XP_001890279.1">
    <property type="nucleotide sequence ID" value="XM_001890244.1"/>
</dbReference>
<accession>B0E250</accession>
<feature type="region of interest" description="Disordered" evidence="1">
    <location>
        <begin position="1"/>
        <end position="22"/>
    </location>
</feature>
<proteinExistence type="predicted"/>
<dbReference type="Proteomes" id="UP000001194">
    <property type="component" value="Unassembled WGS sequence"/>
</dbReference>
<organism evidence="3">
    <name type="scientific">Laccaria bicolor (strain S238N-H82 / ATCC MYA-4686)</name>
    <name type="common">Bicoloured deceiver</name>
    <name type="synonym">Laccaria laccata var. bicolor</name>
    <dbReference type="NCBI Taxonomy" id="486041"/>
    <lineage>
        <taxon>Eukaryota</taxon>
        <taxon>Fungi</taxon>
        <taxon>Dikarya</taxon>
        <taxon>Basidiomycota</taxon>
        <taxon>Agaricomycotina</taxon>
        <taxon>Agaricomycetes</taxon>
        <taxon>Agaricomycetidae</taxon>
        <taxon>Agaricales</taxon>
        <taxon>Agaricineae</taxon>
        <taxon>Hydnangiaceae</taxon>
        <taxon>Laccaria</taxon>
    </lineage>
</organism>
<dbReference type="GeneID" id="6085918"/>
<dbReference type="InParanoid" id="B0E250"/>
<gene>
    <name evidence="2" type="ORF">LACBIDRAFT_335368</name>
</gene>
<dbReference type="OrthoDB" id="2995174at2759"/>
<keyword evidence="3" id="KW-1185">Reference proteome</keyword>
<dbReference type="HOGENOM" id="CLU_033651_2_0_1"/>
<evidence type="ECO:0000256" key="1">
    <source>
        <dbReference type="SAM" id="MobiDB-lite"/>
    </source>
</evidence>
<reference evidence="2 3" key="1">
    <citation type="journal article" date="2008" name="Nature">
        <title>The genome of Laccaria bicolor provides insights into mycorrhizal symbiosis.</title>
        <authorList>
            <person name="Martin F."/>
            <person name="Aerts A."/>
            <person name="Ahren D."/>
            <person name="Brun A."/>
            <person name="Danchin E.G.J."/>
            <person name="Duchaussoy F."/>
            <person name="Gibon J."/>
            <person name="Kohler A."/>
            <person name="Lindquist E."/>
            <person name="Pereda V."/>
            <person name="Salamov A."/>
            <person name="Shapiro H.J."/>
            <person name="Wuyts J."/>
            <person name="Blaudez D."/>
            <person name="Buee M."/>
            <person name="Brokstein P."/>
            <person name="Canbaeck B."/>
            <person name="Cohen D."/>
            <person name="Courty P.E."/>
            <person name="Coutinho P.M."/>
            <person name="Delaruelle C."/>
            <person name="Detter J.C."/>
            <person name="Deveau A."/>
            <person name="DiFazio S."/>
            <person name="Duplessis S."/>
            <person name="Fraissinet-Tachet L."/>
            <person name="Lucic E."/>
            <person name="Frey-Klett P."/>
            <person name="Fourrey C."/>
            <person name="Feussner I."/>
            <person name="Gay G."/>
            <person name="Grimwood J."/>
            <person name="Hoegger P.J."/>
            <person name="Jain P."/>
            <person name="Kilaru S."/>
            <person name="Labbe J."/>
            <person name="Lin Y.C."/>
            <person name="Legue V."/>
            <person name="Le Tacon F."/>
            <person name="Marmeisse R."/>
            <person name="Melayah D."/>
            <person name="Montanini B."/>
            <person name="Muratet M."/>
            <person name="Nehls U."/>
            <person name="Niculita-Hirzel H."/>
            <person name="Oudot-Le Secq M.P."/>
            <person name="Peter M."/>
            <person name="Quesneville H."/>
            <person name="Rajashekar B."/>
            <person name="Reich M."/>
            <person name="Rouhier N."/>
            <person name="Schmutz J."/>
            <person name="Yin T."/>
            <person name="Chalot M."/>
            <person name="Henrissat B."/>
            <person name="Kuees U."/>
            <person name="Lucas S."/>
            <person name="Van de Peer Y."/>
            <person name="Podila G.K."/>
            <person name="Polle A."/>
            <person name="Pukkila P.J."/>
            <person name="Richardson P.M."/>
            <person name="Rouze P."/>
            <person name="Sanders I.R."/>
            <person name="Stajich J.E."/>
            <person name="Tunlid A."/>
            <person name="Tuskan G."/>
            <person name="Grigoriev I.V."/>
        </authorList>
    </citation>
    <scope>NUCLEOTIDE SEQUENCE [LARGE SCALE GENOMIC DNA]</scope>
    <source>
        <strain evidence="3">S238N-H82 / ATCC MYA-4686</strain>
    </source>
</reference>
<dbReference type="EMBL" id="DS547174">
    <property type="protein sequence ID" value="EDQ99077.1"/>
    <property type="molecule type" value="Genomic_DNA"/>
</dbReference>
<name>B0E250_LACBS</name>
<protein>
    <submittedName>
        <fullName evidence="2">Predicted protein</fullName>
    </submittedName>
</protein>
<evidence type="ECO:0000313" key="2">
    <source>
        <dbReference type="EMBL" id="EDQ99077.1"/>
    </source>
</evidence>